<evidence type="ECO:0000256" key="3">
    <source>
        <dbReference type="ARBA" id="ARBA00022801"/>
    </source>
</evidence>
<dbReference type="EMBL" id="SPKJ01000044">
    <property type="protein sequence ID" value="MYZ48649.1"/>
    <property type="molecule type" value="Genomic_DNA"/>
</dbReference>
<keyword evidence="2" id="KW-0732">Signal</keyword>
<dbReference type="PRINTS" id="PR00725">
    <property type="entry name" value="DADACBPTASE1"/>
</dbReference>
<feature type="domain" description="Peptidase S11 D-alanyl-D-alanine carboxypeptidase A N-terminal" evidence="11">
    <location>
        <begin position="44"/>
        <end position="265"/>
    </location>
</feature>
<dbReference type="GO" id="GO:0009252">
    <property type="term" value="P:peptidoglycan biosynthetic process"/>
    <property type="evidence" value="ECO:0007669"/>
    <property type="project" value="UniProtKB-KW"/>
</dbReference>
<evidence type="ECO:0000256" key="1">
    <source>
        <dbReference type="ARBA" id="ARBA00007164"/>
    </source>
</evidence>
<sequence length="445" mass="46736">MTPTYRTRLAAPIWAFVLALLVLAVPLRVATASAEDAPALPELAAATGPYVLVDLRTGEVIEERDAARPWYPASTTKLMTAYVTFGAIQAGELTLDSPVVVSARAASEPPSKMGFKPGTVLTLDNALKMLLVKSANDIAVAVAETVGGSVEGFAARMNAQAARLGMTASHFANPNGLPDPNHVSSARDMAVLARALVTDFPAYRGYFRIPAIQIGKKILKNYNTLVERYPGTTGMKTGYICSSGFNLVATAERNGREMLAVVFGSYSALERAEQAAVLLEKGFRSRALFGGRRPTLASLTSGAEFPEPLDMCPYLKAHRKAASAADSDEPEFKTLPNGMIVIDEGGKVRPSHLGPKIAFGPPVRVFIGGAEGAAPGGGLAVAQAPLPKMRPNPPAVASAPAPIATAFVAEQKPPEPPFPTKAPLNLLESAAASRVPAPVPRPRPD</sequence>
<evidence type="ECO:0000256" key="5">
    <source>
        <dbReference type="ARBA" id="ARBA00022984"/>
    </source>
</evidence>
<evidence type="ECO:0000256" key="10">
    <source>
        <dbReference type="SAM" id="MobiDB-lite"/>
    </source>
</evidence>
<dbReference type="GO" id="GO:0009002">
    <property type="term" value="F:serine-type D-Ala-D-Ala carboxypeptidase activity"/>
    <property type="evidence" value="ECO:0007669"/>
    <property type="project" value="InterPro"/>
</dbReference>
<dbReference type="AlphaFoldDB" id="A0A964WU41"/>
<evidence type="ECO:0000313" key="13">
    <source>
        <dbReference type="Proteomes" id="UP000773614"/>
    </source>
</evidence>
<keyword evidence="12" id="KW-0645">Protease</keyword>
<feature type="binding site" evidence="8">
    <location>
        <position position="236"/>
    </location>
    <ligand>
        <name>substrate</name>
    </ligand>
</feature>
<dbReference type="InterPro" id="IPR001967">
    <property type="entry name" value="Peptidase_S11_N"/>
</dbReference>
<keyword evidence="12" id="KW-0121">Carboxypeptidase</keyword>
<keyword evidence="3" id="KW-0378">Hydrolase</keyword>
<dbReference type="GO" id="GO:0071555">
    <property type="term" value="P:cell wall organization"/>
    <property type="evidence" value="ECO:0007669"/>
    <property type="project" value="UniProtKB-KW"/>
</dbReference>
<feature type="region of interest" description="Disordered" evidence="10">
    <location>
        <begin position="409"/>
        <end position="445"/>
    </location>
</feature>
<dbReference type="Pfam" id="PF00768">
    <property type="entry name" value="Peptidase_S11"/>
    <property type="match status" value="1"/>
</dbReference>
<dbReference type="GO" id="GO:0008360">
    <property type="term" value="P:regulation of cell shape"/>
    <property type="evidence" value="ECO:0007669"/>
    <property type="project" value="UniProtKB-KW"/>
</dbReference>
<keyword evidence="4" id="KW-0133">Cell shape</keyword>
<dbReference type="RefSeq" id="WP_161140999.1">
    <property type="nucleotide sequence ID" value="NZ_SPKJ01000044.1"/>
</dbReference>
<name>A0A964WU41_9HYPH</name>
<keyword evidence="5" id="KW-0573">Peptidoglycan synthesis</keyword>
<feature type="active site" description="Acyl-ester intermediate" evidence="7">
    <location>
        <position position="74"/>
    </location>
</feature>
<keyword evidence="13" id="KW-1185">Reference proteome</keyword>
<comment type="similarity">
    <text evidence="1 9">Belongs to the peptidase S11 family.</text>
</comment>
<feature type="active site" description="Proton acceptor" evidence="7">
    <location>
        <position position="77"/>
    </location>
</feature>
<dbReference type="PANTHER" id="PTHR21581:SF6">
    <property type="entry name" value="TRAFFICKING PROTEIN PARTICLE COMPLEX SUBUNIT 12"/>
    <property type="match status" value="1"/>
</dbReference>
<gene>
    <name evidence="12" type="ORF">E4O86_13110</name>
</gene>
<dbReference type="InterPro" id="IPR012338">
    <property type="entry name" value="Beta-lactam/transpept-like"/>
</dbReference>
<protein>
    <submittedName>
        <fullName evidence="12">D-alanyl-D-alanine carboxypeptidase</fullName>
    </submittedName>
</protein>
<dbReference type="SUPFAM" id="SSF56601">
    <property type="entry name" value="beta-lactamase/transpeptidase-like"/>
    <property type="match status" value="1"/>
</dbReference>
<proteinExistence type="inferred from homology"/>
<comment type="caution">
    <text evidence="12">The sequence shown here is derived from an EMBL/GenBank/DDBJ whole genome shotgun (WGS) entry which is preliminary data.</text>
</comment>
<evidence type="ECO:0000256" key="8">
    <source>
        <dbReference type="PIRSR" id="PIRSR618044-2"/>
    </source>
</evidence>
<dbReference type="Proteomes" id="UP000773614">
    <property type="component" value="Unassembled WGS sequence"/>
</dbReference>
<evidence type="ECO:0000256" key="9">
    <source>
        <dbReference type="RuleBase" id="RU004016"/>
    </source>
</evidence>
<organism evidence="12 13">
    <name type="scientific">Propylenella binzhouense</name>
    <dbReference type="NCBI Taxonomy" id="2555902"/>
    <lineage>
        <taxon>Bacteria</taxon>
        <taxon>Pseudomonadati</taxon>
        <taxon>Pseudomonadota</taxon>
        <taxon>Alphaproteobacteria</taxon>
        <taxon>Hyphomicrobiales</taxon>
        <taxon>Propylenellaceae</taxon>
        <taxon>Propylenella</taxon>
    </lineage>
</organism>
<evidence type="ECO:0000313" key="12">
    <source>
        <dbReference type="EMBL" id="MYZ48649.1"/>
    </source>
</evidence>
<keyword evidence="6" id="KW-0961">Cell wall biogenesis/degradation</keyword>
<evidence type="ECO:0000256" key="2">
    <source>
        <dbReference type="ARBA" id="ARBA00022729"/>
    </source>
</evidence>
<dbReference type="GO" id="GO:0006508">
    <property type="term" value="P:proteolysis"/>
    <property type="evidence" value="ECO:0007669"/>
    <property type="project" value="InterPro"/>
</dbReference>
<evidence type="ECO:0000256" key="7">
    <source>
        <dbReference type="PIRSR" id="PIRSR618044-1"/>
    </source>
</evidence>
<accession>A0A964WU41</accession>
<dbReference type="PANTHER" id="PTHR21581">
    <property type="entry name" value="D-ALANYL-D-ALANINE CARBOXYPEPTIDASE"/>
    <property type="match status" value="1"/>
</dbReference>
<dbReference type="InterPro" id="IPR018044">
    <property type="entry name" value="Peptidase_S11"/>
</dbReference>
<dbReference type="OrthoDB" id="5291989at2"/>
<dbReference type="Gene3D" id="3.40.710.10">
    <property type="entry name" value="DD-peptidase/beta-lactamase superfamily"/>
    <property type="match status" value="1"/>
</dbReference>
<feature type="active site" evidence="7">
    <location>
        <position position="134"/>
    </location>
</feature>
<evidence type="ECO:0000256" key="4">
    <source>
        <dbReference type="ARBA" id="ARBA00022960"/>
    </source>
</evidence>
<evidence type="ECO:0000256" key="6">
    <source>
        <dbReference type="ARBA" id="ARBA00023316"/>
    </source>
</evidence>
<reference evidence="12" key="1">
    <citation type="submission" date="2019-03" db="EMBL/GenBank/DDBJ databases">
        <title>Afifella sp. nov., isolated from activated sludge.</title>
        <authorList>
            <person name="Li Q."/>
            <person name="Liu Y."/>
        </authorList>
    </citation>
    <scope>NUCLEOTIDE SEQUENCE</scope>
    <source>
        <strain evidence="12">L72</strain>
    </source>
</reference>
<evidence type="ECO:0000259" key="11">
    <source>
        <dbReference type="Pfam" id="PF00768"/>
    </source>
</evidence>